<feature type="region of interest" description="Disordered" evidence="1">
    <location>
        <begin position="129"/>
        <end position="166"/>
    </location>
</feature>
<reference evidence="2" key="1">
    <citation type="submission" date="2021-01" db="EMBL/GenBank/DDBJ databases">
        <title>Whole genome shotgun sequence of Acrocarpospora phusangensis NBRC 108782.</title>
        <authorList>
            <person name="Komaki H."/>
            <person name="Tamura T."/>
        </authorList>
    </citation>
    <scope>NUCLEOTIDE SEQUENCE</scope>
    <source>
        <strain evidence="2">NBRC 108782</strain>
    </source>
</reference>
<protein>
    <submittedName>
        <fullName evidence="2">Uncharacterized protein</fullName>
    </submittedName>
</protein>
<feature type="compositionally biased region" description="Low complexity" evidence="1">
    <location>
        <begin position="131"/>
        <end position="145"/>
    </location>
</feature>
<name>A0A919QBT5_9ACTN</name>
<comment type="caution">
    <text evidence="2">The sequence shown here is derived from an EMBL/GenBank/DDBJ whole genome shotgun (WGS) entry which is preliminary data.</text>
</comment>
<dbReference type="EMBL" id="BOOA01000025">
    <property type="protein sequence ID" value="GIH25131.1"/>
    <property type="molecule type" value="Genomic_DNA"/>
</dbReference>
<sequence length="166" mass="17518">MGNLGCLRLARRILQALALAILAISLAGCGSYPEQHDERLRKAAGVVTFRITCAKDLWERTSKQPGFVEVKAKSVKDTGVGDSTVVVELSGAQLVDYLELLADWSFSSARSSDPLSERMYNAIAPVVDKISGPLSPGSEPPSVVVNDTAGGSTSTPITTPTPSTSR</sequence>
<keyword evidence="3" id="KW-1185">Reference proteome</keyword>
<evidence type="ECO:0000313" key="2">
    <source>
        <dbReference type="EMBL" id="GIH25131.1"/>
    </source>
</evidence>
<proteinExistence type="predicted"/>
<gene>
    <name evidence="2" type="ORF">Aph01nite_34410</name>
</gene>
<dbReference type="Proteomes" id="UP000640052">
    <property type="component" value="Unassembled WGS sequence"/>
</dbReference>
<organism evidence="2 3">
    <name type="scientific">Acrocarpospora phusangensis</name>
    <dbReference type="NCBI Taxonomy" id="1070424"/>
    <lineage>
        <taxon>Bacteria</taxon>
        <taxon>Bacillati</taxon>
        <taxon>Actinomycetota</taxon>
        <taxon>Actinomycetes</taxon>
        <taxon>Streptosporangiales</taxon>
        <taxon>Streptosporangiaceae</taxon>
        <taxon>Acrocarpospora</taxon>
    </lineage>
</organism>
<evidence type="ECO:0000256" key="1">
    <source>
        <dbReference type="SAM" id="MobiDB-lite"/>
    </source>
</evidence>
<feature type="compositionally biased region" description="Low complexity" evidence="1">
    <location>
        <begin position="152"/>
        <end position="166"/>
    </location>
</feature>
<accession>A0A919QBT5</accession>
<evidence type="ECO:0000313" key="3">
    <source>
        <dbReference type="Proteomes" id="UP000640052"/>
    </source>
</evidence>
<dbReference type="AlphaFoldDB" id="A0A919QBT5"/>
<dbReference type="RefSeq" id="WP_239161756.1">
    <property type="nucleotide sequence ID" value="NZ_BOOA01000025.1"/>
</dbReference>